<reference evidence="3" key="1">
    <citation type="journal article" date="2017" name="Nat. Commun.">
        <title>The asparagus genome sheds light on the origin and evolution of a young Y chromosome.</title>
        <authorList>
            <person name="Harkess A."/>
            <person name="Zhou J."/>
            <person name="Xu C."/>
            <person name="Bowers J.E."/>
            <person name="Van der Hulst R."/>
            <person name="Ayyampalayam S."/>
            <person name="Mercati F."/>
            <person name="Riccardi P."/>
            <person name="McKain M.R."/>
            <person name="Kakrana A."/>
            <person name="Tang H."/>
            <person name="Ray J."/>
            <person name="Groenendijk J."/>
            <person name="Arikit S."/>
            <person name="Mathioni S.M."/>
            <person name="Nakano M."/>
            <person name="Shan H."/>
            <person name="Telgmann-Rauber A."/>
            <person name="Kanno A."/>
            <person name="Yue Z."/>
            <person name="Chen H."/>
            <person name="Li W."/>
            <person name="Chen Y."/>
            <person name="Xu X."/>
            <person name="Zhang Y."/>
            <person name="Luo S."/>
            <person name="Chen H."/>
            <person name="Gao J."/>
            <person name="Mao Z."/>
            <person name="Pires J.C."/>
            <person name="Luo M."/>
            <person name="Kudrna D."/>
            <person name="Wing R.A."/>
            <person name="Meyers B.C."/>
            <person name="Yi K."/>
            <person name="Kong H."/>
            <person name="Lavrijsen P."/>
            <person name="Sunseri F."/>
            <person name="Falavigna A."/>
            <person name="Ye Y."/>
            <person name="Leebens-Mack J.H."/>
            <person name="Chen G."/>
        </authorList>
    </citation>
    <scope>NUCLEOTIDE SEQUENCE [LARGE SCALE GENOMIC DNA]</scope>
    <source>
        <strain evidence="3">cv. DH0086</strain>
    </source>
</reference>
<dbReference type="EMBL" id="CM007387">
    <property type="protein sequence ID" value="ONK62950.1"/>
    <property type="molecule type" value="Genomic_DNA"/>
</dbReference>
<dbReference type="OMA" id="WCRIVDG"/>
<organism evidence="2 3">
    <name type="scientific">Asparagus officinalis</name>
    <name type="common">Garden asparagus</name>
    <dbReference type="NCBI Taxonomy" id="4686"/>
    <lineage>
        <taxon>Eukaryota</taxon>
        <taxon>Viridiplantae</taxon>
        <taxon>Streptophyta</taxon>
        <taxon>Embryophyta</taxon>
        <taxon>Tracheophyta</taxon>
        <taxon>Spermatophyta</taxon>
        <taxon>Magnoliopsida</taxon>
        <taxon>Liliopsida</taxon>
        <taxon>Asparagales</taxon>
        <taxon>Asparagaceae</taxon>
        <taxon>Asparagoideae</taxon>
        <taxon>Asparagus</taxon>
    </lineage>
</organism>
<comment type="similarity">
    <text evidence="1">Belongs to the LOR family.</text>
</comment>
<protein>
    <recommendedName>
        <fullName evidence="4">Tubby C-terminal domain-containing protein</fullName>
    </recommendedName>
</protein>
<dbReference type="PANTHER" id="PTHR31087:SF25">
    <property type="entry name" value="TRANSLATION INITIATION FACTOR 2B FAMILY PROTEIN, PUTATIVE, EXPRESSED-RELATED"/>
    <property type="match status" value="1"/>
</dbReference>
<dbReference type="PANTHER" id="PTHR31087">
    <property type="match status" value="1"/>
</dbReference>
<evidence type="ECO:0000313" key="2">
    <source>
        <dbReference type="EMBL" id="ONK62950.1"/>
    </source>
</evidence>
<sequence>MKSLVLNGNGCTVYNSKGQIAYRVDNYDHKCGGEVYLMNLDGKILFKIVKKKHRICGRWEGYKCNDGLQGENSRPWFKVKKPCYILRGFQPLYCEVSVDADHSICCKINKTSNSSYKIVGISGELLAEVKRKHTKSGIDLGDDVLTLVVEPNIDQSLIMGMVVVYALVKFNM</sequence>
<dbReference type="InterPro" id="IPR038595">
    <property type="entry name" value="LOR_sf"/>
</dbReference>
<dbReference type="InterPro" id="IPR007612">
    <property type="entry name" value="LOR"/>
</dbReference>
<evidence type="ECO:0000313" key="3">
    <source>
        <dbReference type="Proteomes" id="UP000243459"/>
    </source>
</evidence>
<dbReference type="AlphaFoldDB" id="A0A5P1EFU9"/>
<dbReference type="Proteomes" id="UP000243459">
    <property type="component" value="Chromosome 7"/>
</dbReference>
<dbReference type="Gene3D" id="2.40.160.200">
    <property type="entry name" value="LURP1-related"/>
    <property type="match status" value="1"/>
</dbReference>
<evidence type="ECO:0000256" key="1">
    <source>
        <dbReference type="ARBA" id="ARBA00005437"/>
    </source>
</evidence>
<gene>
    <name evidence="2" type="ORF">A4U43_C07F9800</name>
</gene>
<dbReference type="Gramene" id="ONK62950">
    <property type="protein sequence ID" value="ONK62950"/>
    <property type="gene ID" value="A4U43_C07F9800"/>
</dbReference>
<evidence type="ECO:0008006" key="4">
    <source>
        <dbReference type="Google" id="ProtNLM"/>
    </source>
</evidence>
<dbReference type="Pfam" id="PF04525">
    <property type="entry name" value="LOR"/>
    <property type="match status" value="1"/>
</dbReference>
<dbReference type="InterPro" id="IPR025659">
    <property type="entry name" value="Tubby-like_C"/>
</dbReference>
<proteinExistence type="inferred from homology"/>
<accession>A0A5P1EFU9</accession>
<dbReference type="SUPFAM" id="SSF54518">
    <property type="entry name" value="Tubby C-terminal domain-like"/>
    <property type="match status" value="1"/>
</dbReference>
<keyword evidence="3" id="KW-1185">Reference proteome</keyword>
<name>A0A5P1EFU9_ASPOF</name>